<name>B0N6B1_9FIRM</name>
<dbReference type="eggNOG" id="COG0596">
    <property type="taxonomic scope" value="Bacteria"/>
</dbReference>
<proteinExistence type="predicted"/>
<evidence type="ECO:0000313" key="2">
    <source>
        <dbReference type="Proteomes" id="UP000005798"/>
    </source>
</evidence>
<accession>B0N6B1</accession>
<reference evidence="1" key="1">
    <citation type="submission" date="2007-11" db="EMBL/GenBank/DDBJ databases">
        <authorList>
            <person name="Fulton L."/>
            <person name="Clifton S."/>
            <person name="Fulton B."/>
            <person name="Xu J."/>
            <person name="Minx P."/>
            <person name="Pepin K.H."/>
            <person name="Johnson M."/>
            <person name="Thiruvilangam P."/>
            <person name="Bhonagiri V."/>
            <person name="Nash W.E."/>
            <person name="Mardis E.R."/>
            <person name="Wilson R.K."/>
        </authorList>
    </citation>
    <scope>NUCLEOTIDE SEQUENCE [LARGE SCALE GENOMIC DNA]</scope>
    <source>
        <strain evidence="1">DSM 1402</strain>
    </source>
</reference>
<reference evidence="1" key="2">
    <citation type="submission" date="2014-06" db="EMBL/GenBank/DDBJ databases">
        <title>Draft genome sequence of Clostridium ramosum(DSM 1402).</title>
        <authorList>
            <person name="Sudarsanam P."/>
            <person name="Ley R."/>
            <person name="Guruge J."/>
            <person name="Turnbaugh P.J."/>
            <person name="Mahowald M."/>
            <person name="Liep D."/>
            <person name="Gordon J."/>
        </authorList>
    </citation>
    <scope>NUCLEOTIDE SEQUENCE</scope>
    <source>
        <strain evidence="1">DSM 1402</strain>
    </source>
</reference>
<keyword evidence="2" id="KW-1185">Reference proteome</keyword>
<comment type="caution">
    <text evidence="1">The sequence shown here is derived from an EMBL/GenBank/DDBJ whole genome shotgun (WGS) entry which is preliminary data.</text>
</comment>
<dbReference type="EMBL" id="ABFX02000008">
    <property type="protein sequence ID" value="EDS17349.1"/>
    <property type="molecule type" value="Genomic_DNA"/>
</dbReference>
<dbReference type="HOGENOM" id="CLU_2878980_0_0_9"/>
<protein>
    <submittedName>
        <fullName evidence="1">Uncharacterized protein</fullName>
    </submittedName>
</protein>
<gene>
    <name evidence="1" type="ORF">CLORAM_02132</name>
</gene>
<dbReference type="Proteomes" id="UP000005798">
    <property type="component" value="Unassembled WGS sequence"/>
</dbReference>
<sequence length="63" mass="7359">MADSFDGRTLRRGFAKALIEEWVMAINNLAARQFYQWCQSDNWETLVNQDTEALLRRIDLGLP</sequence>
<organism evidence="1 2">
    <name type="scientific">Thomasclavelia ramosa DSM 1402</name>
    <dbReference type="NCBI Taxonomy" id="445974"/>
    <lineage>
        <taxon>Bacteria</taxon>
        <taxon>Bacillati</taxon>
        <taxon>Bacillota</taxon>
        <taxon>Erysipelotrichia</taxon>
        <taxon>Erysipelotrichales</taxon>
        <taxon>Coprobacillaceae</taxon>
        <taxon>Thomasclavelia</taxon>
    </lineage>
</organism>
<dbReference type="AlphaFoldDB" id="B0N6B1"/>
<evidence type="ECO:0000313" key="1">
    <source>
        <dbReference type="EMBL" id="EDS17349.1"/>
    </source>
</evidence>